<feature type="transmembrane region" description="Helical" evidence="1">
    <location>
        <begin position="20"/>
        <end position="36"/>
    </location>
</feature>
<dbReference type="KEGG" id="nli:G3M70_16765"/>
<reference evidence="2 3" key="1">
    <citation type="submission" date="2020-02" db="EMBL/GenBank/DDBJ databases">
        <title>Genomic and physiological characterization of two novel Nitrospinaceae genera.</title>
        <authorList>
            <person name="Mueller A.J."/>
            <person name="Jung M.-Y."/>
            <person name="Strachan C.R."/>
            <person name="Herbold C.W."/>
            <person name="Kirkegaard R.H."/>
            <person name="Daims H."/>
        </authorList>
    </citation>
    <scope>NUCLEOTIDE SEQUENCE [LARGE SCALE GENOMIC DNA]</scope>
    <source>
        <strain evidence="2">EB</strain>
    </source>
</reference>
<evidence type="ECO:0000313" key="3">
    <source>
        <dbReference type="Proteomes" id="UP000594688"/>
    </source>
</evidence>
<dbReference type="Proteomes" id="UP000594688">
    <property type="component" value="Chromosome"/>
</dbReference>
<dbReference type="EMBL" id="CP048685">
    <property type="protein sequence ID" value="QPJ63435.1"/>
    <property type="molecule type" value="Genomic_DNA"/>
</dbReference>
<keyword evidence="1" id="KW-0812">Transmembrane</keyword>
<name>A0A7T0G1I8_9BACT</name>
<evidence type="ECO:0000256" key="1">
    <source>
        <dbReference type="SAM" id="Phobius"/>
    </source>
</evidence>
<evidence type="ECO:0000313" key="2">
    <source>
        <dbReference type="EMBL" id="QPJ63435.1"/>
    </source>
</evidence>
<gene>
    <name evidence="2" type="ORF">G3M70_16765</name>
</gene>
<protein>
    <submittedName>
        <fullName evidence="2">Uncharacterized protein</fullName>
    </submittedName>
</protein>
<organism evidence="2 3">
    <name type="scientific">Candidatus Nitronauta litoralis</name>
    <dbReference type="NCBI Taxonomy" id="2705533"/>
    <lineage>
        <taxon>Bacteria</taxon>
        <taxon>Pseudomonadati</taxon>
        <taxon>Nitrospinota/Tectimicrobiota group</taxon>
        <taxon>Nitrospinota</taxon>
        <taxon>Nitrospinia</taxon>
        <taxon>Nitrospinales</taxon>
        <taxon>Nitrospinaceae</taxon>
        <taxon>Candidatus Nitronauta</taxon>
    </lineage>
</organism>
<keyword evidence="1" id="KW-1133">Transmembrane helix</keyword>
<keyword evidence="1" id="KW-0472">Membrane</keyword>
<sequence length="60" mass="7057">MELSGLENFILIAMKPDNMPIGAMLFVVAFFFWIALRQMIKHDKLIHEGKKDKVYDEMIK</sequence>
<proteinExistence type="predicted"/>
<dbReference type="AlphaFoldDB" id="A0A7T0G1I8"/>
<accession>A0A7T0G1I8</accession>